<dbReference type="EMBL" id="JAHWQX010000004">
    <property type="protein sequence ID" value="MBW3098958.1"/>
    <property type="molecule type" value="Genomic_DNA"/>
</dbReference>
<dbReference type="RefSeq" id="WP_219203252.1">
    <property type="nucleotide sequence ID" value="NZ_JAHWQX010000004.1"/>
</dbReference>
<keyword evidence="1" id="KW-0812">Transmembrane</keyword>
<feature type="transmembrane region" description="Helical" evidence="1">
    <location>
        <begin position="117"/>
        <end position="142"/>
    </location>
</feature>
<evidence type="ECO:0000256" key="1">
    <source>
        <dbReference type="SAM" id="Phobius"/>
    </source>
</evidence>
<feature type="transmembrane region" description="Helical" evidence="1">
    <location>
        <begin position="470"/>
        <end position="490"/>
    </location>
</feature>
<feature type="transmembrane region" description="Helical" evidence="1">
    <location>
        <begin position="240"/>
        <end position="263"/>
    </location>
</feature>
<feature type="transmembrane region" description="Helical" evidence="1">
    <location>
        <begin position="374"/>
        <end position="396"/>
    </location>
</feature>
<name>A0ABS6WTL7_9HYPH</name>
<feature type="transmembrane region" description="Helical" evidence="1">
    <location>
        <begin position="402"/>
        <end position="420"/>
    </location>
</feature>
<keyword evidence="3" id="KW-1185">Reference proteome</keyword>
<feature type="transmembrane region" description="Helical" evidence="1">
    <location>
        <begin position="283"/>
        <end position="305"/>
    </location>
</feature>
<organism evidence="2 3">
    <name type="scientific">Pseudohoeflea coraliihabitans</name>
    <dbReference type="NCBI Taxonomy" id="2860393"/>
    <lineage>
        <taxon>Bacteria</taxon>
        <taxon>Pseudomonadati</taxon>
        <taxon>Pseudomonadota</taxon>
        <taxon>Alphaproteobacteria</taxon>
        <taxon>Hyphomicrobiales</taxon>
        <taxon>Rhizobiaceae</taxon>
        <taxon>Pseudohoeflea</taxon>
    </lineage>
</organism>
<feature type="transmembrane region" description="Helical" evidence="1">
    <location>
        <begin position="76"/>
        <end position="97"/>
    </location>
</feature>
<comment type="caution">
    <text evidence="2">The sequence shown here is derived from an EMBL/GenBank/DDBJ whole genome shotgun (WGS) entry which is preliminary data.</text>
</comment>
<keyword evidence="1" id="KW-0472">Membrane</keyword>
<reference evidence="2" key="1">
    <citation type="submission" date="2021-07" db="EMBL/GenBank/DDBJ databases">
        <title>Pseudohoeflea marina sp. nov. a polyhydroxyalcanoate-producing bacterium.</title>
        <authorList>
            <person name="Zheng W."/>
            <person name="Yu S."/>
            <person name="Huang Y."/>
        </authorList>
    </citation>
    <scope>NUCLEOTIDE SEQUENCE</scope>
    <source>
        <strain evidence="2">DP4N28-3</strain>
    </source>
</reference>
<feature type="transmembrane region" description="Helical" evidence="1">
    <location>
        <begin position="427"/>
        <end position="450"/>
    </location>
</feature>
<evidence type="ECO:0000313" key="2">
    <source>
        <dbReference type="EMBL" id="MBW3098958.1"/>
    </source>
</evidence>
<feature type="transmembrane region" description="Helical" evidence="1">
    <location>
        <begin position="549"/>
        <end position="576"/>
    </location>
</feature>
<feature type="transmembrane region" description="Helical" evidence="1">
    <location>
        <begin position="179"/>
        <end position="205"/>
    </location>
</feature>
<accession>A0ABS6WTL7</accession>
<keyword evidence="1" id="KW-1133">Transmembrane helix</keyword>
<feature type="transmembrane region" description="Helical" evidence="1">
    <location>
        <begin position="43"/>
        <end position="64"/>
    </location>
</feature>
<dbReference type="Proteomes" id="UP001430804">
    <property type="component" value="Unassembled WGS sequence"/>
</dbReference>
<dbReference type="PROSITE" id="PS50283">
    <property type="entry name" value="NA_SOLUT_SYMP_3"/>
    <property type="match status" value="1"/>
</dbReference>
<feature type="transmembrane region" description="Helical" evidence="1">
    <location>
        <begin position="317"/>
        <end position="335"/>
    </location>
</feature>
<proteinExistence type="predicted"/>
<dbReference type="InterPro" id="IPR001734">
    <property type="entry name" value="Na/solute_symporter"/>
</dbReference>
<feature type="transmembrane region" description="Helical" evidence="1">
    <location>
        <begin position="154"/>
        <end position="173"/>
    </location>
</feature>
<evidence type="ECO:0000313" key="3">
    <source>
        <dbReference type="Proteomes" id="UP001430804"/>
    </source>
</evidence>
<gene>
    <name evidence="2" type="ORF">KY465_16885</name>
</gene>
<feature type="transmembrane region" description="Helical" evidence="1">
    <location>
        <begin position="511"/>
        <end position="529"/>
    </location>
</feature>
<protein>
    <submittedName>
        <fullName evidence="2">Uncharacterized protein</fullName>
    </submittedName>
</protein>
<sequence>MTPLLFSLLLLLTLYAVYFAARIARLDAPAAEFLDGGGRLPGWAAMFILPGLAIAGLGLEQHLWRVSTFGLSASHIAVGFVLFAVAALLIWNRLWYVTRIAGLATPGEALGRFYGSIALRVIILALTLLFALPFSANLLSFAAQLLEQASNGSVPRIAWVWLLAISLAVPAIIGGWRAAILVLAMHAVLLALLLPGSTILAEILIAGPGFPAQPIPVAEGVLADRIPGVVQYVGGIGKKVLPVGIFSAVAIGSSILALLGILFSPASLYLGQTVRAGATLGVSSVWLTGGLAGGVLVLGAPLLATRMADGPMALAETLYAAAPLAGAALVLMLVIATLFAVSFFVTGGVLIFTRELIIAYLLPDLSHRAQRFSARVALGFTFFFVALLASFFPLLSAVTASVALPLAVQMLPAFLGLGFLRWISRGAILAGMTLGMLIVVFTEPLGLIVFEALFVELPWGRWPLTIHSAAWGLTFNLLIVLLSAVVTLNAPDRFERDRLHDSLLAATRVEIGGRGLFWSLMLVWGFLAYGPGAVLGNTFFSDPIFSPVAAALGIPSLWVWQILFWLFGVVLVWWLAYRVGFGNLSETHIEPIELGQAPPRRSPDWLAAGLARVAGNKRR</sequence>